<dbReference type="AlphaFoldDB" id="A0AAV7T6N3"/>
<proteinExistence type="predicted"/>
<protein>
    <submittedName>
        <fullName evidence="2">Uncharacterized protein</fullName>
    </submittedName>
</protein>
<keyword evidence="3" id="KW-1185">Reference proteome</keyword>
<accession>A0AAV7T6N3</accession>
<name>A0AAV7T6N3_PLEWA</name>
<evidence type="ECO:0000313" key="2">
    <source>
        <dbReference type="EMBL" id="KAJ1172174.1"/>
    </source>
</evidence>
<gene>
    <name evidence="2" type="ORF">NDU88_004024</name>
</gene>
<reference evidence="2" key="1">
    <citation type="journal article" date="2022" name="bioRxiv">
        <title>Sequencing and chromosome-scale assembly of the giantPleurodeles waltlgenome.</title>
        <authorList>
            <person name="Brown T."/>
            <person name="Elewa A."/>
            <person name="Iarovenko S."/>
            <person name="Subramanian E."/>
            <person name="Araus A.J."/>
            <person name="Petzold A."/>
            <person name="Susuki M."/>
            <person name="Suzuki K.-i.T."/>
            <person name="Hayashi T."/>
            <person name="Toyoda A."/>
            <person name="Oliveira C."/>
            <person name="Osipova E."/>
            <person name="Leigh N.D."/>
            <person name="Simon A."/>
            <person name="Yun M.H."/>
        </authorList>
    </citation>
    <scope>NUCLEOTIDE SEQUENCE</scope>
    <source>
        <strain evidence="2">20211129_DDA</strain>
        <tissue evidence="2">Liver</tissue>
    </source>
</reference>
<sequence>MVDLQRSKRAAAVPQTTGVSKREAAFAAFGGRQDGSFPGPGETGLMLMHPLPLLHYYLLSLILCNVIIEIAAVYYVDMLKCM</sequence>
<organism evidence="2 3">
    <name type="scientific">Pleurodeles waltl</name>
    <name type="common">Iberian ribbed newt</name>
    <dbReference type="NCBI Taxonomy" id="8319"/>
    <lineage>
        <taxon>Eukaryota</taxon>
        <taxon>Metazoa</taxon>
        <taxon>Chordata</taxon>
        <taxon>Craniata</taxon>
        <taxon>Vertebrata</taxon>
        <taxon>Euteleostomi</taxon>
        <taxon>Amphibia</taxon>
        <taxon>Batrachia</taxon>
        <taxon>Caudata</taxon>
        <taxon>Salamandroidea</taxon>
        <taxon>Salamandridae</taxon>
        <taxon>Pleurodelinae</taxon>
        <taxon>Pleurodeles</taxon>
    </lineage>
</organism>
<evidence type="ECO:0000313" key="3">
    <source>
        <dbReference type="Proteomes" id="UP001066276"/>
    </source>
</evidence>
<keyword evidence="1" id="KW-0472">Membrane</keyword>
<evidence type="ECO:0000256" key="1">
    <source>
        <dbReference type="SAM" id="Phobius"/>
    </source>
</evidence>
<dbReference type="Proteomes" id="UP001066276">
    <property type="component" value="Chromosome 4_1"/>
</dbReference>
<dbReference type="EMBL" id="JANPWB010000007">
    <property type="protein sequence ID" value="KAJ1172174.1"/>
    <property type="molecule type" value="Genomic_DNA"/>
</dbReference>
<comment type="caution">
    <text evidence="2">The sequence shown here is derived from an EMBL/GenBank/DDBJ whole genome shotgun (WGS) entry which is preliminary data.</text>
</comment>
<feature type="transmembrane region" description="Helical" evidence="1">
    <location>
        <begin position="54"/>
        <end position="76"/>
    </location>
</feature>
<keyword evidence="1" id="KW-1133">Transmembrane helix</keyword>
<keyword evidence="1" id="KW-0812">Transmembrane</keyword>